<dbReference type="Pfam" id="PF04720">
    <property type="entry name" value="PDDEXK_6"/>
    <property type="match status" value="1"/>
</dbReference>
<evidence type="ECO:0000313" key="2">
    <source>
        <dbReference type="RefSeq" id="XP_039128222.1"/>
    </source>
</evidence>
<dbReference type="PANTHER" id="PTHR31579">
    <property type="entry name" value="OS03G0796600 PROTEIN"/>
    <property type="match status" value="1"/>
</dbReference>
<dbReference type="InterPro" id="IPR006502">
    <property type="entry name" value="PDDEXK-like"/>
</dbReference>
<organism evidence="1 2">
    <name type="scientific">Dioscorea cayennensis subsp. rotundata</name>
    <name type="common">White Guinea yam</name>
    <name type="synonym">Dioscorea rotundata</name>
    <dbReference type="NCBI Taxonomy" id="55577"/>
    <lineage>
        <taxon>Eukaryota</taxon>
        <taxon>Viridiplantae</taxon>
        <taxon>Streptophyta</taxon>
        <taxon>Embryophyta</taxon>
        <taxon>Tracheophyta</taxon>
        <taxon>Spermatophyta</taxon>
        <taxon>Magnoliopsida</taxon>
        <taxon>Liliopsida</taxon>
        <taxon>Dioscoreales</taxon>
        <taxon>Dioscoreaceae</taxon>
        <taxon>Dioscorea</taxon>
    </lineage>
</organism>
<dbReference type="RefSeq" id="XP_039128222.1">
    <property type="nucleotide sequence ID" value="XM_039272288.1"/>
</dbReference>
<keyword evidence="1" id="KW-1185">Reference proteome</keyword>
<sequence>MEGLGVIDPGIRVRGLVWVLEGVGWSSPAKGRTVRMALRGSGGGRGGGDGDCRICLSAGDLWVRVAGADGGGEFVGQVGGFSHESEHDLAVMVSDFLENGSGGAESRYSSDSDSGFSDLGHLAERVLLCKHTVDEYQINLLSAVHSLLRSMDETDLHHMNDAPCNGSCIRQTIVKSLRLSGYDAAVCSSKWQGYGKVPGGDHEYIDVSLDGNSEDSDRLIVDIDFRSHFEIARAIESYDTVLTSLPVVYVGSLCRLEEFLQVMVEASKCSLKQNSMPLPPWRSLAYLRAKWHSKFERMHYEEDEEESLIGNFNPCDHKQCRGHLRRLKASLQGEMEMDRLLKPVNNEKKRRVKFDRQRQSLLSS</sequence>
<evidence type="ECO:0000313" key="1">
    <source>
        <dbReference type="Proteomes" id="UP001515500"/>
    </source>
</evidence>
<dbReference type="GeneID" id="120264475"/>
<dbReference type="AlphaFoldDB" id="A0AB40BLB5"/>
<dbReference type="NCBIfam" id="TIGR01615">
    <property type="entry name" value="A_thal_3542"/>
    <property type="match status" value="1"/>
</dbReference>
<accession>A0AB40BLB5</accession>
<protein>
    <submittedName>
        <fullName evidence="2">Uncharacterized protein LOC120264475</fullName>
    </submittedName>
</protein>
<dbReference type="Proteomes" id="UP001515500">
    <property type="component" value="Chromosome 7"/>
</dbReference>
<gene>
    <name evidence="2" type="primary">LOC120264475</name>
</gene>
<proteinExistence type="predicted"/>
<name>A0AB40BLB5_DIOCR</name>
<reference evidence="2" key="1">
    <citation type="submission" date="2025-08" db="UniProtKB">
        <authorList>
            <consortium name="RefSeq"/>
        </authorList>
    </citation>
    <scope>IDENTIFICATION</scope>
</reference>
<dbReference type="PANTHER" id="PTHR31579:SF39">
    <property type="entry name" value="OS01G0973600 PROTEIN"/>
    <property type="match status" value="1"/>
</dbReference>